<dbReference type="Gene3D" id="1.10.150.690">
    <property type="entry name" value="DUF2063"/>
    <property type="match status" value="1"/>
</dbReference>
<name>A0A848HLI2_9BURK</name>
<dbReference type="InterPro" id="IPR044922">
    <property type="entry name" value="DUF2063_N_sf"/>
</dbReference>
<evidence type="ECO:0000313" key="3">
    <source>
        <dbReference type="Proteomes" id="UP000583752"/>
    </source>
</evidence>
<feature type="domain" description="Putative DNA-binding" evidence="1">
    <location>
        <begin position="6"/>
        <end position="89"/>
    </location>
</feature>
<evidence type="ECO:0000259" key="1">
    <source>
        <dbReference type="Pfam" id="PF09836"/>
    </source>
</evidence>
<dbReference type="AlphaFoldDB" id="A0A848HLI2"/>
<dbReference type="RefSeq" id="WP_169464696.1">
    <property type="nucleotide sequence ID" value="NZ_JABBGG010000003.1"/>
</dbReference>
<evidence type="ECO:0000313" key="2">
    <source>
        <dbReference type="EMBL" id="NML60999.1"/>
    </source>
</evidence>
<accession>A0A848HLI2</accession>
<comment type="caution">
    <text evidence="2">The sequence shown here is derived from an EMBL/GenBank/DDBJ whole genome shotgun (WGS) entry which is preliminary data.</text>
</comment>
<sequence>MRLADMQRDFRAFLSTASVDAASRLAVDGAPGLAVYQNNYRAQLVGVLEEAYPHLRRWIGGDAFHNLAITHIDSYPPQAWTLDLYPGQFERTLVAQYPKNPDLHELAWIEYTLSDVFVAQDAAPLAPAKLADIDWESARLLVAPSLRTRAATTNAEQIWSALWNDSVSPEGEMLAQPGGYIIWRRGFTSSLNQVDALELEALLHLRHNGSFATLCDLLVERLGDEAGVARAGELLANWLSNEMITGVDAA</sequence>
<reference evidence="2 3" key="1">
    <citation type="submission" date="2020-04" db="EMBL/GenBank/DDBJ databases">
        <title>Massilia sp. RP-1-19 isolated from soil.</title>
        <authorList>
            <person name="Dahal R.H."/>
        </authorList>
    </citation>
    <scope>NUCLEOTIDE SEQUENCE [LARGE SCALE GENOMIC DNA]</scope>
    <source>
        <strain evidence="2 3">RP-1-19</strain>
    </source>
</reference>
<keyword evidence="3" id="KW-1185">Reference proteome</keyword>
<protein>
    <submittedName>
        <fullName evidence="2">DUF2063 domain-containing protein</fullName>
    </submittedName>
</protein>
<dbReference type="EMBL" id="JABBGG010000003">
    <property type="protein sequence ID" value="NML60999.1"/>
    <property type="molecule type" value="Genomic_DNA"/>
</dbReference>
<gene>
    <name evidence="2" type="ORF">HHL21_07875</name>
</gene>
<dbReference type="Pfam" id="PF09836">
    <property type="entry name" value="DUF2063"/>
    <property type="match status" value="1"/>
</dbReference>
<proteinExistence type="predicted"/>
<dbReference type="Proteomes" id="UP000583752">
    <property type="component" value="Unassembled WGS sequence"/>
</dbReference>
<dbReference type="InterPro" id="IPR018640">
    <property type="entry name" value="DUF2063"/>
</dbReference>
<organism evidence="2 3">
    <name type="scientific">Massilia polaris</name>
    <dbReference type="NCBI Taxonomy" id="2728846"/>
    <lineage>
        <taxon>Bacteria</taxon>
        <taxon>Pseudomonadati</taxon>
        <taxon>Pseudomonadota</taxon>
        <taxon>Betaproteobacteria</taxon>
        <taxon>Burkholderiales</taxon>
        <taxon>Oxalobacteraceae</taxon>
        <taxon>Telluria group</taxon>
        <taxon>Massilia</taxon>
    </lineage>
</organism>